<keyword evidence="3" id="KW-0614">Plasmid</keyword>
<evidence type="ECO:0000313" key="2">
    <source>
        <dbReference type="EMBL" id="WGM03527.1"/>
    </source>
</evidence>
<name>A0AA95GZR1_9GAMM</name>
<dbReference type="PANTHER" id="PTHR33713">
    <property type="entry name" value="ANTITOXIN YAFN-RELATED"/>
    <property type="match status" value="1"/>
</dbReference>
<geneLocation type="plasmid" evidence="3 4">
    <name>paPv6</name>
</geneLocation>
<dbReference type="SUPFAM" id="SSF143120">
    <property type="entry name" value="YefM-like"/>
    <property type="match status" value="1"/>
</dbReference>
<protein>
    <submittedName>
        <fullName evidence="3">Plasmid stabilization protein</fullName>
    </submittedName>
</protein>
<dbReference type="InterPro" id="IPR036165">
    <property type="entry name" value="YefM-like_sf"/>
</dbReference>
<geneLocation type="plasmid" evidence="2 4">
    <name>paPv3</name>
</geneLocation>
<evidence type="ECO:0000313" key="3">
    <source>
        <dbReference type="EMBL" id="WGM03760.1"/>
    </source>
</evidence>
<reference evidence="3" key="1">
    <citation type="submission" date="2023-04" db="EMBL/GenBank/DDBJ databases">
        <title>Genome dynamics across the evolutionary transition to endosymbiosis.</title>
        <authorList>
            <person name="Siozios S."/>
            <person name="Nadal-Jimenez P."/>
            <person name="Azagi T."/>
            <person name="Sprong H."/>
            <person name="Frost C.L."/>
            <person name="Parratt S.R."/>
            <person name="Taylor G."/>
            <person name="Brettell L."/>
            <person name="Lew K.C."/>
            <person name="Croft L."/>
            <person name="King K.C."/>
            <person name="Brockhurst M.A."/>
            <person name="Hypsa V."/>
            <person name="Novakova E."/>
            <person name="Darby A.C."/>
            <person name="Hurst G.D.D."/>
        </authorList>
    </citation>
    <scope>NUCLEOTIDE SEQUENCE</scope>
    <source>
        <strain evidence="3">APv</strain>
        <plasmid evidence="2">paPv3</plasmid>
        <plasmid evidence="3">paPv6</plasmid>
    </source>
</reference>
<proteinExistence type="inferred from homology"/>
<dbReference type="EMBL" id="CP123510">
    <property type="protein sequence ID" value="WGM03760.1"/>
    <property type="molecule type" value="Genomic_DNA"/>
</dbReference>
<evidence type="ECO:0000256" key="1">
    <source>
        <dbReference type="ARBA" id="ARBA00009981"/>
    </source>
</evidence>
<gene>
    <name evidence="2" type="ORF">QE210_19145</name>
    <name evidence="3" type="ORF">QE210_20260</name>
</gene>
<dbReference type="RefSeq" id="WP_280626751.1">
    <property type="nucleotide sequence ID" value="NZ_CP123507.1"/>
</dbReference>
<dbReference type="EMBL" id="CP123507">
    <property type="protein sequence ID" value="WGM03527.1"/>
    <property type="molecule type" value="Genomic_DNA"/>
</dbReference>
<comment type="similarity">
    <text evidence="1">Belongs to the phD/YefM antitoxin family.</text>
</comment>
<evidence type="ECO:0000313" key="4">
    <source>
        <dbReference type="Proteomes" id="UP001177595"/>
    </source>
</evidence>
<dbReference type="AlphaFoldDB" id="A0AA95GZR1"/>
<dbReference type="InterPro" id="IPR051405">
    <property type="entry name" value="phD/YefM_antitoxin"/>
</dbReference>
<organism evidence="3 4">
    <name type="scientific">Arsenophonus nasoniae</name>
    <name type="common">son-killer infecting Nasonia vitripennis</name>
    <dbReference type="NCBI Taxonomy" id="638"/>
    <lineage>
        <taxon>Bacteria</taxon>
        <taxon>Pseudomonadati</taxon>
        <taxon>Pseudomonadota</taxon>
        <taxon>Gammaproteobacteria</taxon>
        <taxon>Enterobacterales</taxon>
        <taxon>Morganellaceae</taxon>
        <taxon>Arsenophonus</taxon>
    </lineage>
</organism>
<sequence length="83" mass="9343">MTYEILTSTVASITDLKRNPMGTVAEAQGNAVAILNRNEPAFYCVPPDLYAYFQELAEDTELNRIADERMKNPEFVSVNIDEL</sequence>
<dbReference type="Proteomes" id="UP001177595">
    <property type="component" value="Plasmid paPv3"/>
</dbReference>
<dbReference type="PANTHER" id="PTHR33713:SF1">
    <property type="entry name" value="CYTOPLASMIC PROTEIN"/>
    <property type="match status" value="1"/>
</dbReference>
<dbReference type="Proteomes" id="UP001177595">
    <property type="component" value="Plasmid paPv6"/>
</dbReference>
<accession>A0AA95GZR1</accession>